<accession>A0A521DDR3</accession>
<protein>
    <submittedName>
        <fullName evidence="1">Uncharacterized protein</fullName>
    </submittedName>
</protein>
<sequence length="29" mass="3371">MIRIGFGKVNLWENEFAFFASGFSTEIMK</sequence>
<dbReference type="AlphaFoldDB" id="A0A521DDR3"/>
<proteinExistence type="predicted"/>
<keyword evidence="2" id="KW-1185">Reference proteome</keyword>
<dbReference type="EMBL" id="FXSZ01000006">
    <property type="protein sequence ID" value="SMO69786.1"/>
    <property type="molecule type" value="Genomic_DNA"/>
</dbReference>
<evidence type="ECO:0000313" key="1">
    <source>
        <dbReference type="EMBL" id="SMO69786.1"/>
    </source>
</evidence>
<reference evidence="1 2" key="1">
    <citation type="submission" date="2017-05" db="EMBL/GenBank/DDBJ databases">
        <authorList>
            <person name="Varghese N."/>
            <person name="Submissions S."/>
        </authorList>
    </citation>
    <scope>NUCLEOTIDE SEQUENCE [LARGE SCALE GENOMIC DNA]</scope>
    <source>
        <strain evidence="1 2">DSM 21342</strain>
    </source>
</reference>
<name>A0A521DDR3_9SPHI</name>
<dbReference type="Proteomes" id="UP000315971">
    <property type="component" value="Unassembled WGS sequence"/>
</dbReference>
<gene>
    <name evidence="1" type="ORF">SAMN06265350_106220</name>
</gene>
<organism evidence="1 2">
    <name type="scientific">Solitalea koreensis</name>
    <dbReference type="NCBI Taxonomy" id="543615"/>
    <lineage>
        <taxon>Bacteria</taxon>
        <taxon>Pseudomonadati</taxon>
        <taxon>Bacteroidota</taxon>
        <taxon>Sphingobacteriia</taxon>
        <taxon>Sphingobacteriales</taxon>
        <taxon>Sphingobacteriaceae</taxon>
        <taxon>Solitalea</taxon>
    </lineage>
</organism>
<evidence type="ECO:0000313" key="2">
    <source>
        <dbReference type="Proteomes" id="UP000315971"/>
    </source>
</evidence>